<keyword evidence="7" id="KW-1185">Reference proteome</keyword>
<sequence>MQLFIEIVYLHKVKEKYFLLVFLLVFFASFSQEKQENDFKVGLVLSGGGAKGMAHIGVLKAIEEAGVSIDYIGGTSMGAIVGALYASGYSAQQLDSLFRNTDIENIVQDELPRSAKTFYEKKNSERYALTLPFDGFKIAIPSAISKGQNVYNMLSRMLFHVSDVEDFSKLPIPFLCMATNIETGEAVILNKGHLVNSISASGAFPSLFDPVEIDGKLLIDGGVVNNYPIDEIRNLGADFIIGVDVQDDLDTRETLNTATSILLQINNYRTVKDMRLKEKKTDLYIKPDITKYTVVSFDRVDSIIKKGYEAGTKIRGRLDSLSQAQKIKNEKPKVHPPFPEDEFLLKRLVLEGERGYSRAYIRGKLRYSLGKKITFQKFSQGINNLAGTNNFDKIFYEFDKDLNGGENIVMNLKENKNETFLRLGIHYDDLYKTAGLINITKKKLLFNDDILSFDLILGDRIRYNLDYYLDKGFYWSFGIKSFYNSFKIGVKSDLIADEFPELENISTISLEVEDLTNQIYLQTLYREEFTLGAGLEHKLLTMDTETVSEQDEDVKLTFENSNYMSTYGYVILDTYDNIYFPSRGIYFNGDFHFYFYSSDYSNEFEEFSIGKAKLGVATPLFNNVTFNFVTEGGFKIGKNNLKFLDFALGGYGNYLINNFIPFYGYDYLSFNANSYVKTRLTADWEFAKNHHVNFSANYANAGDYIFSGTKGWLSSPEYSGYAIGYGLESFLGPIELKYTWSPENKDNILFVNVGFWF</sequence>
<evidence type="ECO:0000313" key="7">
    <source>
        <dbReference type="Proteomes" id="UP000831290"/>
    </source>
</evidence>
<evidence type="ECO:0000313" key="6">
    <source>
        <dbReference type="EMBL" id="UOB19138.1"/>
    </source>
</evidence>
<dbReference type="GO" id="GO:0016787">
    <property type="term" value="F:hydrolase activity"/>
    <property type="evidence" value="ECO:0007669"/>
    <property type="project" value="UniProtKB-UniRule"/>
</dbReference>
<accession>A0A9E6ZWN9</accession>
<dbReference type="Pfam" id="PF19143">
    <property type="entry name" value="Omp85_2"/>
    <property type="match status" value="1"/>
</dbReference>
<feature type="active site" description="Proton acceptor" evidence="4">
    <location>
        <position position="220"/>
    </location>
</feature>
<dbReference type="CDD" id="cd07205">
    <property type="entry name" value="Pat_PNPLA6_PNPLA7_NTE1_like"/>
    <property type="match status" value="1"/>
</dbReference>
<organism evidence="6 7">
    <name type="scientific">Abyssalbus ytuae</name>
    <dbReference type="NCBI Taxonomy" id="2926907"/>
    <lineage>
        <taxon>Bacteria</taxon>
        <taxon>Pseudomonadati</taxon>
        <taxon>Bacteroidota</taxon>
        <taxon>Flavobacteriia</taxon>
        <taxon>Flavobacteriales</taxon>
        <taxon>Flavobacteriaceae</taxon>
        <taxon>Abyssalbus</taxon>
    </lineage>
</organism>
<reference evidence="6" key="1">
    <citation type="submission" date="2022-03" db="EMBL/GenBank/DDBJ databases">
        <title>Description of Abyssus ytuae gen. nov., sp. nov., a novel member of the family Flavobacteriaceae isolated from the sediment of Mariana Trench.</title>
        <authorList>
            <person name="Zhang J."/>
            <person name="Xu X."/>
        </authorList>
    </citation>
    <scope>NUCLEOTIDE SEQUENCE</scope>
    <source>
        <strain evidence="6">MT3330</strain>
    </source>
</reference>
<feature type="short sequence motif" description="DGA/G" evidence="4">
    <location>
        <begin position="220"/>
        <end position="222"/>
    </location>
</feature>
<name>A0A9E6ZWN9_9FLAO</name>
<keyword evidence="3 4" id="KW-0443">Lipid metabolism</keyword>
<evidence type="ECO:0000256" key="1">
    <source>
        <dbReference type="ARBA" id="ARBA00022801"/>
    </source>
</evidence>
<dbReference type="InterPro" id="IPR043864">
    <property type="entry name" value="Omp85-like_dom"/>
</dbReference>
<dbReference type="PANTHER" id="PTHR14226">
    <property type="entry name" value="NEUROPATHY TARGET ESTERASE/SWISS CHEESE D.MELANOGASTER"/>
    <property type="match status" value="1"/>
</dbReference>
<dbReference type="SUPFAM" id="SSF52151">
    <property type="entry name" value="FabD/lysophospholipase-like"/>
    <property type="match status" value="1"/>
</dbReference>
<dbReference type="RefSeq" id="WP_255845755.1">
    <property type="nucleotide sequence ID" value="NZ_CP094358.1"/>
</dbReference>
<protein>
    <submittedName>
        <fullName evidence="6">Patatin-like phospholipase family protein</fullName>
    </submittedName>
</protein>
<dbReference type="AlphaFoldDB" id="A0A9E6ZWN9"/>
<evidence type="ECO:0000256" key="3">
    <source>
        <dbReference type="ARBA" id="ARBA00023098"/>
    </source>
</evidence>
<dbReference type="GO" id="GO:0016042">
    <property type="term" value="P:lipid catabolic process"/>
    <property type="evidence" value="ECO:0007669"/>
    <property type="project" value="UniProtKB-UniRule"/>
</dbReference>
<dbReference type="Proteomes" id="UP000831290">
    <property type="component" value="Chromosome"/>
</dbReference>
<feature type="short sequence motif" description="GXSXG" evidence="4">
    <location>
        <begin position="74"/>
        <end position="78"/>
    </location>
</feature>
<dbReference type="InterPro" id="IPR002641">
    <property type="entry name" value="PNPLA_dom"/>
</dbReference>
<evidence type="ECO:0000259" key="5">
    <source>
        <dbReference type="PROSITE" id="PS51635"/>
    </source>
</evidence>
<dbReference type="KEGG" id="fbm:MQE35_07530"/>
<dbReference type="PROSITE" id="PS51635">
    <property type="entry name" value="PNPLA"/>
    <property type="match status" value="1"/>
</dbReference>
<dbReference type="InterPro" id="IPR016035">
    <property type="entry name" value="Acyl_Trfase/lysoPLipase"/>
</dbReference>
<dbReference type="EMBL" id="CP094358">
    <property type="protein sequence ID" value="UOB19138.1"/>
    <property type="molecule type" value="Genomic_DNA"/>
</dbReference>
<dbReference type="PANTHER" id="PTHR14226:SF29">
    <property type="entry name" value="NEUROPATHY TARGET ESTERASE SWS"/>
    <property type="match status" value="1"/>
</dbReference>
<feature type="active site" description="Nucleophile" evidence="4">
    <location>
        <position position="76"/>
    </location>
</feature>
<evidence type="ECO:0000256" key="2">
    <source>
        <dbReference type="ARBA" id="ARBA00022963"/>
    </source>
</evidence>
<proteinExistence type="predicted"/>
<feature type="short sequence motif" description="GXGXXG" evidence="4">
    <location>
        <begin position="47"/>
        <end position="52"/>
    </location>
</feature>
<dbReference type="Pfam" id="PF01734">
    <property type="entry name" value="Patatin"/>
    <property type="match status" value="1"/>
</dbReference>
<dbReference type="InterPro" id="IPR050301">
    <property type="entry name" value="NTE"/>
</dbReference>
<gene>
    <name evidence="6" type="ORF">MQE35_07530</name>
</gene>
<keyword evidence="1 4" id="KW-0378">Hydrolase</keyword>
<keyword evidence="2 4" id="KW-0442">Lipid degradation</keyword>
<feature type="domain" description="PNPLA" evidence="5">
    <location>
        <begin position="43"/>
        <end position="233"/>
    </location>
</feature>
<evidence type="ECO:0000256" key="4">
    <source>
        <dbReference type="PROSITE-ProRule" id="PRU01161"/>
    </source>
</evidence>
<dbReference type="Gene3D" id="3.40.1090.10">
    <property type="entry name" value="Cytosolic phospholipase A2 catalytic domain"/>
    <property type="match status" value="2"/>
</dbReference>